<proteinExistence type="predicted"/>
<evidence type="ECO:0008006" key="4">
    <source>
        <dbReference type="Google" id="ProtNLM"/>
    </source>
</evidence>
<dbReference type="AlphaFoldDB" id="A0A8J3ISN3"/>
<keyword evidence="1" id="KW-1133">Transmembrane helix</keyword>
<gene>
    <name evidence="2" type="ORF">KSF_072070</name>
</gene>
<name>A0A8J3ISN3_9CHLR</name>
<feature type="transmembrane region" description="Helical" evidence="1">
    <location>
        <begin position="200"/>
        <end position="218"/>
    </location>
</feature>
<reference evidence="2" key="1">
    <citation type="submission" date="2020-10" db="EMBL/GenBank/DDBJ databases">
        <title>Taxonomic study of unclassified bacteria belonging to the class Ktedonobacteria.</title>
        <authorList>
            <person name="Yabe S."/>
            <person name="Wang C.M."/>
            <person name="Zheng Y."/>
            <person name="Sakai Y."/>
            <person name="Cavaletti L."/>
            <person name="Monciardini P."/>
            <person name="Donadio S."/>
        </authorList>
    </citation>
    <scope>NUCLEOTIDE SEQUENCE</scope>
    <source>
        <strain evidence="2">ID150040</strain>
    </source>
</reference>
<feature type="transmembrane region" description="Helical" evidence="1">
    <location>
        <begin position="175"/>
        <end position="194"/>
    </location>
</feature>
<dbReference type="Proteomes" id="UP000597444">
    <property type="component" value="Unassembled WGS sequence"/>
</dbReference>
<keyword evidence="3" id="KW-1185">Reference proteome</keyword>
<dbReference type="RefSeq" id="WP_220207739.1">
    <property type="nucleotide sequence ID" value="NZ_BNJK01000001.1"/>
</dbReference>
<evidence type="ECO:0000256" key="1">
    <source>
        <dbReference type="SAM" id="Phobius"/>
    </source>
</evidence>
<feature type="transmembrane region" description="Helical" evidence="1">
    <location>
        <begin position="21"/>
        <end position="43"/>
    </location>
</feature>
<keyword evidence="1" id="KW-0812">Transmembrane</keyword>
<feature type="transmembrane region" description="Helical" evidence="1">
    <location>
        <begin position="87"/>
        <end position="110"/>
    </location>
</feature>
<protein>
    <recommendedName>
        <fullName evidence="4">DUF4386 domain-containing protein</fullName>
    </recommendedName>
</protein>
<evidence type="ECO:0000313" key="2">
    <source>
        <dbReference type="EMBL" id="GHO97159.1"/>
    </source>
</evidence>
<sequence length="240" mass="25638">MNTNHETSAMKERNMKITASNLIRWTGLSAIIAGIIFAGIQPIHPPDVLASVTTSAWGIITPLKTVMCLLFLLSWTGIYARQVKEAGWLGLAGFLLLSLSWALQTAFVFAETFIVPLLATTAPKFVDGFLGLATGHASEVNLGILPTLYTLVGISYMLGGLLFGIATFRASILPRWAAGLLAVASALTPAAALLPHQIQRLAAIPVALALIWLGYALWSERREQASSDKVSSQLHSTGAE</sequence>
<dbReference type="EMBL" id="BNJK01000001">
    <property type="protein sequence ID" value="GHO97159.1"/>
    <property type="molecule type" value="Genomic_DNA"/>
</dbReference>
<evidence type="ECO:0000313" key="3">
    <source>
        <dbReference type="Proteomes" id="UP000597444"/>
    </source>
</evidence>
<accession>A0A8J3ISN3</accession>
<comment type="caution">
    <text evidence="2">The sequence shown here is derived from an EMBL/GenBank/DDBJ whole genome shotgun (WGS) entry which is preliminary data.</text>
</comment>
<organism evidence="2 3">
    <name type="scientific">Reticulibacter mediterranei</name>
    <dbReference type="NCBI Taxonomy" id="2778369"/>
    <lineage>
        <taxon>Bacteria</taxon>
        <taxon>Bacillati</taxon>
        <taxon>Chloroflexota</taxon>
        <taxon>Ktedonobacteria</taxon>
        <taxon>Ktedonobacterales</taxon>
        <taxon>Reticulibacteraceae</taxon>
        <taxon>Reticulibacter</taxon>
    </lineage>
</organism>
<feature type="transmembrane region" description="Helical" evidence="1">
    <location>
        <begin position="55"/>
        <end position="75"/>
    </location>
</feature>
<feature type="transmembrane region" description="Helical" evidence="1">
    <location>
        <begin position="148"/>
        <end position="168"/>
    </location>
</feature>
<keyword evidence="1" id="KW-0472">Membrane</keyword>